<name>A0ACB7P541_9PEZI</name>
<accession>A0ACB7P541</accession>
<evidence type="ECO:0000313" key="2">
    <source>
        <dbReference type="Proteomes" id="UP000724584"/>
    </source>
</evidence>
<keyword evidence="2" id="KW-1185">Reference proteome</keyword>
<proteinExistence type="predicted"/>
<reference evidence="1 2" key="1">
    <citation type="journal article" date="2021" name="Nat. Commun.">
        <title>Genetic determinants of endophytism in the Arabidopsis root mycobiome.</title>
        <authorList>
            <person name="Mesny F."/>
            <person name="Miyauchi S."/>
            <person name="Thiergart T."/>
            <person name="Pickel B."/>
            <person name="Atanasova L."/>
            <person name="Karlsson M."/>
            <person name="Huettel B."/>
            <person name="Barry K.W."/>
            <person name="Haridas S."/>
            <person name="Chen C."/>
            <person name="Bauer D."/>
            <person name="Andreopoulos W."/>
            <person name="Pangilinan J."/>
            <person name="LaButti K."/>
            <person name="Riley R."/>
            <person name="Lipzen A."/>
            <person name="Clum A."/>
            <person name="Drula E."/>
            <person name="Henrissat B."/>
            <person name="Kohler A."/>
            <person name="Grigoriev I.V."/>
            <person name="Martin F.M."/>
            <person name="Hacquard S."/>
        </authorList>
    </citation>
    <scope>NUCLEOTIDE SEQUENCE [LARGE SCALE GENOMIC DNA]</scope>
    <source>
        <strain evidence="1 2">MPI-SDFR-AT-0079</strain>
    </source>
</reference>
<dbReference type="EMBL" id="JAGIZQ010000005">
    <property type="protein sequence ID" value="KAH6627440.1"/>
    <property type="molecule type" value="Genomic_DNA"/>
</dbReference>
<evidence type="ECO:0000313" key="1">
    <source>
        <dbReference type="EMBL" id="KAH6627440.1"/>
    </source>
</evidence>
<sequence>MAVTKTQIMGPGSGARSTIRTQRQCERARGVAEFTVQVELTRVEMVQPHPCMALAFQGVPDPCLTPPPKPPQQEAARLALLFPPLSERHPRPHLLRPDGTALEGRDIVAKRPGPEYGREPAACTNASLSSRREVQLEPTAPDMPLFGYLGRIRLALTEPAQDQAAANNMIRGSLAAVDAATRGSSSRLRLPGRRRKVEVRDAGSAIGFPSLGGTQHAARAGKGSSRASMERC</sequence>
<gene>
    <name evidence="1" type="ORF">F5144DRAFT_593662</name>
</gene>
<organism evidence="1 2">
    <name type="scientific">Chaetomium tenue</name>
    <dbReference type="NCBI Taxonomy" id="1854479"/>
    <lineage>
        <taxon>Eukaryota</taxon>
        <taxon>Fungi</taxon>
        <taxon>Dikarya</taxon>
        <taxon>Ascomycota</taxon>
        <taxon>Pezizomycotina</taxon>
        <taxon>Sordariomycetes</taxon>
        <taxon>Sordariomycetidae</taxon>
        <taxon>Sordariales</taxon>
        <taxon>Chaetomiaceae</taxon>
        <taxon>Chaetomium</taxon>
    </lineage>
</organism>
<dbReference type="Proteomes" id="UP000724584">
    <property type="component" value="Unassembled WGS sequence"/>
</dbReference>
<comment type="caution">
    <text evidence="1">The sequence shown here is derived from an EMBL/GenBank/DDBJ whole genome shotgun (WGS) entry which is preliminary data.</text>
</comment>
<protein>
    <submittedName>
        <fullName evidence="1">Uncharacterized protein</fullName>
    </submittedName>
</protein>